<reference evidence="2 3" key="1">
    <citation type="submission" date="2016-05" db="EMBL/GenBank/DDBJ databases">
        <title>Draft Genome Sequence of Algibacter sp. Strain SK-16 Isolated from the Surface Water of Aburatsubo Inlet.</title>
        <authorList>
            <person name="Wong S.-K."/>
            <person name="Yoshizawa S."/>
            <person name="Nakajima Y."/>
            <person name="Ogura Y."/>
            <person name="Tetsuya H."/>
            <person name="Hamasaki K."/>
        </authorList>
    </citation>
    <scope>NUCLEOTIDE SEQUENCE [LARGE SCALE GENOMIC DNA]</scope>
    <source>
        <strain evidence="2 3">SK-16</strain>
    </source>
</reference>
<dbReference type="Proteomes" id="UP000095713">
    <property type="component" value="Unassembled WGS sequence"/>
</dbReference>
<evidence type="ECO:0000313" key="2">
    <source>
        <dbReference type="EMBL" id="OEK09121.1"/>
    </source>
</evidence>
<dbReference type="PIRSF" id="PIRSF006470">
    <property type="entry name" value="DctB"/>
    <property type="match status" value="1"/>
</dbReference>
<keyword evidence="1" id="KW-0732">Signal</keyword>
<dbReference type="CDD" id="cd13671">
    <property type="entry name" value="PBP2_TRAP_SBP_like_3"/>
    <property type="match status" value="1"/>
</dbReference>
<dbReference type="GO" id="GO:0055085">
    <property type="term" value="P:transmembrane transport"/>
    <property type="evidence" value="ECO:0007669"/>
    <property type="project" value="InterPro"/>
</dbReference>
<dbReference type="InterPro" id="IPR004682">
    <property type="entry name" value="TRAP_DctP"/>
</dbReference>
<organism evidence="2 3">
    <name type="scientific">Flavivirga aquatica</name>
    <dbReference type="NCBI Taxonomy" id="1849968"/>
    <lineage>
        <taxon>Bacteria</taxon>
        <taxon>Pseudomonadati</taxon>
        <taxon>Bacteroidota</taxon>
        <taxon>Flavobacteriia</taxon>
        <taxon>Flavobacteriales</taxon>
        <taxon>Flavobacteriaceae</taxon>
        <taxon>Flavivirga</taxon>
    </lineage>
</organism>
<accession>A0A1E5TCN9</accession>
<keyword evidence="3" id="KW-1185">Reference proteome</keyword>
<dbReference type="PANTHER" id="PTHR33376">
    <property type="match status" value="1"/>
</dbReference>
<dbReference type="GO" id="GO:0030246">
    <property type="term" value="F:carbohydrate binding"/>
    <property type="evidence" value="ECO:0007669"/>
    <property type="project" value="TreeGrafter"/>
</dbReference>
<comment type="caution">
    <text evidence="2">The sequence shown here is derived from an EMBL/GenBank/DDBJ whole genome shotgun (WGS) entry which is preliminary data.</text>
</comment>
<sequence>MTKFIYQSPVKQILNKSILIIIVVCFSACNNLQKQKTIKLAHGLDTNHPVHKAMIFMNNDLKKRSNGTMSIEIYPNQQLGNERQTLELLQIGSLGMTKVSAAVMENFSPNMKVFGLPFLFKNKAHLFNVLDGNIGKELLDGGQKYWLKGLGYYDSGSRSFYTKKAPVNTPNDLKGLKIRVMESPTAMTMVNSLGGAPTPISWGELYTSLQQGVVDGAENNPPSFYLSRHYEVCKYYSLDEHTSIPDVLIMGTHLWNDLNKQQQEWVQASVSASVKHQRILWAKAEQEALDAVKKAGVQITYPDKSKFQNKVTKMYENYKNEAEVYSLIQRIQKVK</sequence>
<proteinExistence type="predicted"/>
<dbReference type="NCBIfam" id="TIGR00787">
    <property type="entry name" value="dctP"/>
    <property type="match status" value="1"/>
</dbReference>
<evidence type="ECO:0000256" key="1">
    <source>
        <dbReference type="ARBA" id="ARBA00022729"/>
    </source>
</evidence>
<dbReference type="NCBIfam" id="NF037995">
    <property type="entry name" value="TRAP_S1"/>
    <property type="match status" value="1"/>
</dbReference>
<dbReference type="PANTHER" id="PTHR33376:SF2">
    <property type="entry name" value="DICARBOXYLATE-BINDING PERIPLASMIC PROTEIN"/>
    <property type="match status" value="1"/>
</dbReference>
<dbReference type="OrthoDB" id="9776801at2"/>
<dbReference type="GO" id="GO:0030288">
    <property type="term" value="C:outer membrane-bounded periplasmic space"/>
    <property type="evidence" value="ECO:0007669"/>
    <property type="project" value="InterPro"/>
</dbReference>
<dbReference type="STRING" id="1849968.A8C32_14500"/>
<dbReference type="InterPro" id="IPR018389">
    <property type="entry name" value="DctP_fam"/>
</dbReference>
<gene>
    <name evidence="2" type="ORF">A8C32_14500</name>
</gene>
<dbReference type="AlphaFoldDB" id="A0A1E5TCN9"/>
<dbReference type="Pfam" id="PF03480">
    <property type="entry name" value="DctP"/>
    <property type="match status" value="1"/>
</dbReference>
<dbReference type="InterPro" id="IPR038404">
    <property type="entry name" value="TRAP_DctP_sf"/>
</dbReference>
<protein>
    <submittedName>
        <fullName evidence="2">C4-dicarboxylate ABC transporter substrate-binding protein</fullName>
    </submittedName>
</protein>
<name>A0A1E5TCN9_9FLAO</name>
<dbReference type="Gene3D" id="3.40.190.170">
    <property type="entry name" value="Bacterial extracellular solute-binding protein, family 7"/>
    <property type="match status" value="1"/>
</dbReference>
<dbReference type="RefSeq" id="WP_069829376.1">
    <property type="nucleotide sequence ID" value="NZ_MDJD01000014.1"/>
</dbReference>
<dbReference type="EMBL" id="MDJD01000014">
    <property type="protein sequence ID" value="OEK09121.1"/>
    <property type="molecule type" value="Genomic_DNA"/>
</dbReference>
<evidence type="ECO:0000313" key="3">
    <source>
        <dbReference type="Proteomes" id="UP000095713"/>
    </source>
</evidence>